<name>A0A8K1CB37_PYTOL</name>
<dbReference type="GO" id="GO:0141133">
    <property type="term" value="F:diphthine methyl ester synthase activity"/>
    <property type="evidence" value="ECO:0007669"/>
    <property type="project" value="UniProtKB-EC"/>
</dbReference>
<dbReference type="InterPro" id="IPR014776">
    <property type="entry name" value="4pyrrole_Mease_sub2"/>
</dbReference>
<keyword evidence="5" id="KW-0489">Methyltransferase</keyword>
<feature type="binding site" evidence="9">
    <location>
        <position position="222"/>
    </location>
    <ligand>
        <name>S-adenosyl-L-methionine</name>
        <dbReference type="ChEBI" id="CHEBI:59789"/>
    </ligand>
</feature>
<comment type="similarity">
    <text evidence="3">Belongs to the diphthine synthase family.</text>
</comment>
<dbReference type="CDD" id="cd11647">
    <property type="entry name" value="DHP5_DphB"/>
    <property type="match status" value="1"/>
</dbReference>
<evidence type="ECO:0000256" key="2">
    <source>
        <dbReference type="ARBA" id="ARBA00005156"/>
    </source>
</evidence>
<dbReference type="FunFam" id="3.40.1010.10:FF:000004">
    <property type="entry name" value="Putative diphthine synthase"/>
    <property type="match status" value="1"/>
</dbReference>
<dbReference type="SUPFAM" id="SSF53790">
    <property type="entry name" value="Tetrapyrrole methylase"/>
    <property type="match status" value="1"/>
</dbReference>
<dbReference type="Pfam" id="PF00590">
    <property type="entry name" value="TP_methylase"/>
    <property type="match status" value="1"/>
</dbReference>
<evidence type="ECO:0000313" key="12">
    <source>
        <dbReference type="Proteomes" id="UP000794436"/>
    </source>
</evidence>
<dbReference type="HAMAP" id="MF_01084">
    <property type="entry name" value="Diphthine_synth"/>
    <property type="match status" value="1"/>
</dbReference>
<sequence>MVLYVVGLGLGDEQDITLRGLNAVKKCKRVFLENYTSVLGIDHNKLGEFYGREVILADRDCVETGADQILDGAKDEDVAFLVVGDPLCATTHTDLIIRARELDIPVQVIHNASVMGAAASCGLQLYSFGQTVSIPFFTEEWRPDSFYEKILYNKKGGMHTLALLDIKVKEPDFDAMARGRIVYLPPRFMTVNQAVEQLIEIEEKRQEGAYSKDTLCVGMARLGQSDQKIVAGTMEELRHVDFGAPLHCLVIAGDVHLMEEEMLKQFRVSEQ</sequence>
<feature type="binding site" evidence="9">
    <location>
        <begin position="113"/>
        <end position="114"/>
    </location>
    <ligand>
        <name>S-adenosyl-L-methionine</name>
        <dbReference type="ChEBI" id="CHEBI:59789"/>
    </ligand>
</feature>
<feature type="domain" description="Tetrapyrrole methylase" evidence="10">
    <location>
        <begin position="3"/>
        <end position="237"/>
    </location>
</feature>
<evidence type="ECO:0000256" key="5">
    <source>
        <dbReference type="ARBA" id="ARBA00022603"/>
    </source>
</evidence>
<dbReference type="NCBIfam" id="TIGR00522">
    <property type="entry name" value="dph5"/>
    <property type="match status" value="1"/>
</dbReference>
<reference evidence="11" key="1">
    <citation type="submission" date="2019-03" db="EMBL/GenBank/DDBJ databases">
        <title>Long read genome sequence of the mycoparasitic Pythium oligandrum ATCC 38472 isolated from sugarbeet rhizosphere.</title>
        <authorList>
            <person name="Gaulin E."/>
        </authorList>
    </citation>
    <scope>NUCLEOTIDE SEQUENCE</scope>
    <source>
        <strain evidence="11">ATCC 38472_TT</strain>
    </source>
</reference>
<dbReference type="EC" id="2.1.1.314" evidence="4"/>
<dbReference type="InterPro" id="IPR014777">
    <property type="entry name" value="4pyrrole_Mease_sub1"/>
</dbReference>
<evidence type="ECO:0000259" key="10">
    <source>
        <dbReference type="Pfam" id="PF00590"/>
    </source>
</evidence>
<accession>A0A8K1CB37</accession>
<dbReference type="EMBL" id="SPLM01000109">
    <property type="protein sequence ID" value="TMW59733.1"/>
    <property type="molecule type" value="Genomic_DNA"/>
</dbReference>
<evidence type="ECO:0000256" key="9">
    <source>
        <dbReference type="PIRSR" id="PIRSR036432-1"/>
    </source>
</evidence>
<dbReference type="InterPro" id="IPR000878">
    <property type="entry name" value="4pyrrol_Mease"/>
</dbReference>
<dbReference type="InterPro" id="IPR035996">
    <property type="entry name" value="4pyrrol_Methylase_sf"/>
</dbReference>
<gene>
    <name evidence="11" type="ORF">Poli38472_004802</name>
</gene>
<dbReference type="PANTHER" id="PTHR10882">
    <property type="entry name" value="DIPHTHINE SYNTHASE"/>
    <property type="match status" value="1"/>
</dbReference>
<comment type="function">
    <text evidence="1">S-adenosyl-L-methionine-dependent methyltransferase that catalyzes four methylations of the modified target histidine residue in translation elongation factor 2 (EF-2), to form an intermediate called diphthine methyl ester. The four successive methylation reactions represent the second step of diphthamide biosynthesis.</text>
</comment>
<feature type="binding site" evidence="9">
    <location>
        <position position="164"/>
    </location>
    <ligand>
        <name>S-adenosyl-L-methionine</name>
        <dbReference type="ChEBI" id="CHEBI:59789"/>
    </ligand>
</feature>
<dbReference type="Proteomes" id="UP000794436">
    <property type="component" value="Unassembled WGS sequence"/>
</dbReference>
<evidence type="ECO:0000313" key="11">
    <source>
        <dbReference type="EMBL" id="TMW59733.1"/>
    </source>
</evidence>
<feature type="binding site" evidence="9">
    <location>
        <position position="247"/>
    </location>
    <ligand>
        <name>S-adenosyl-L-methionine</name>
        <dbReference type="ChEBI" id="CHEBI:59789"/>
    </ligand>
</feature>
<comment type="caution">
    <text evidence="11">The sequence shown here is derived from an EMBL/GenBank/DDBJ whole genome shotgun (WGS) entry which is preliminary data.</text>
</comment>
<dbReference type="UniPathway" id="UPA00559"/>
<comment type="pathway">
    <text evidence="2">Protein modification; peptidyl-diphthamide biosynthesis.</text>
</comment>
<dbReference type="InterPro" id="IPR004551">
    <property type="entry name" value="Dphthn_synthase"/>
</dbReference>
<feature type="binding site" evidence="9">
    <location>
        <position position="10"/>
    </location>
    <ligand>
        <name>S-adenosyl-L-methionine</name>
        <dbReference type="ChEBI" id="CHEBI:59789"/>
    </ligand>
</feature>
<keyword evidence="6" id="KW-0808">Transferase</keyword>
<proteinExistence type="inferred from homology"/>
<protein>
    <recommendedName>
        <fullName evidence="4">diphthine methyl ester synthase</fullName>
        <ecNumber evidence="4">2.1.1.314</ecNumber>
    </recommendedName>
</protein>
<keyword evidence="12" id="KW-1185">Reference proteome</keyword>
<evidence type="ECO:0000256" key="6">
    <source>
        <dbReference type="ARBA" id="ARBA00022679"/>
    </source>
</evidence>
<dbReference type="GO" id="GO:0017183">
    <property type="term" value="P:protein histidyl modification to diphthamide"/>
    <property type="evidence" value="ECO:0007669"/>
    <property type="project" value="UniProtKB-UniPathway"/>
</dbReference>
<comment type="catalytic activity">
    <reaction evidence="8">
        <text>2-[(3S)-amino-3-carboxypropyl]-L-histidyl-[translation elongation factor 2] + 4 S-adenosyl-L-methionine = diphthine methyl ester-[translation elongation factor 2] + 4 S-adenosyl-L-homocysteine + 3 H(+)</text>
        <dbReference type="Rhea" id="RHEA:42652"/>
        <dbReference type="Rhea" id="RHEA-COMP:9749"/>
        <dbReference type="Rhea" id="RHEA-COMP:10173"/>
        <dbReference type="ChEBI" id="CHEBI:15378"/>
        <dbReference type="ChEBI" id="CHEBI:57856"/>
        <dbReference type="ChEBI" id="CHEBI:59789"/>
        <dbReference type="ChEBI" id="CHEBI:73995"/>
        <dbReference type="ChEBI" id="CHEBI:79005"/>
        <dbReference type="EC" id="2.1.1.314"/>
    </reaction>
</comment>
<keyword evidence="7 9" id="KW-0949">S-adenosyl-L-methionine</keyword>
<feature type="binding site" evidence="9">
    <location>
        <position position="85"/>
    </location>
    <ligand>
        <name>S-adenosyl-L-methionine</name>
        <dbReference type="ChEBI" id="CHEBI:59789"/>
    </ligand>
</feature>
<dbReference type="Gene3D" id="3.40.1010.10">
    <property type="entry name" value="Cobalt-precorrin-4 Transmethylase, Domain 1"/>
    <property type="match status" value="1"/>
</dbReference>
<evidence type="ECO:0000256" key="3">
    <source>
        <dbReference type="ARBA" id="ARBA00006729"/>
    </source>
</evidence>
<evidence type="ECO:0000256" key="7">
    <source>
        <dbReference type="ARBA" id="ARBA00022691"/>
    </source>
</evidence>
<dbReference type="FunFam" id="3.30.950.10:FF:000004">
    <property type="entry name" value="Diphthine synthase putative"/>
    <property type="match status" value="1"/>
</dbReference>
<evidence type="ECO:0000256" key="1">
    <source>
        <dbReference type="ARBA" id="ARBA00004006"/>
    </source>
</evidence>
<evidence type="ECO:0000256" key="8">
    <source>
        <dbReference type="ARBA" id="ARBA00048752"/>
    </source>
</evidence>
<dbReference type="AlphaFoldDB" id="A0A8K1CB37"/>
<dbReference type="OrthoDB" id="2516at2759"/>
<dbReference type="Gene3D" id="3.30.950.10">
    <property type="entry name" value="Methyltransferase, Cobalt-precorrin-4 Transmethylase, Domain 2"/>
    <property type="match status" value="1"/>
</dbReference>
<dbReference type="PANTHER" id="PTHR10882:SF0">
    <property type="entry name" value="DIPHTHINE METHYL ESTER SYNTHASE"/>
    <property type="match status" value="1"/>
</dbReference>
<dbReference type="GO" id="GO:0032259">
    <property type="term" value="P:methylation"/>
    <property type="evidence" value="ECO:0007669"/>
    <property type="project" value="UniProtKB-KW"/>
</dbReference>
<organism evidence="11 12">
    <name type="scientific">Pythium oligandrum</name>
    <name type="common">Mycoparasitic fungus</name>
    <dbReference type="NCBI Taxonomy" id="41045"/>
    <lineage>
        <taxon>Eukaryota</taxon>
        <taxon>Sar</taxon>
        <taxon>Stramenopiles</taxon>
        <taxon>Oomycota</taxon>
        <taxon>Peronosporomycetes</taxon>
        <taxon>Pythiales</taxon>
        <taxon>Pythiaceae</taxon>
        <taxon>Pythium</taxon>
    </lineage>
</organism>
<evidence type="ECO:0000256" key="4">
    <source>
        <dbReference type="ARBA" id="ARBA00011927"/>
    </source>
</evidence>
<dbReference type="PIRSF" id="PIRSF036432">
    <property type="entry name" value="Diphthine_synth"/>
    <property type="match status" value="1"/>
</dbReference>